<comment type="catalytic activity">
    <reaction evidence="4">
        <text>DNA(n) + a 2'-deoxyribonucleoside 5'-triphosphate = DNA(n+1) + diphosphate</text>
        <dbReference type="Rhea" id="RHEA:22508"/>
        <dbReference type="Rhea" id="RHEA-COMP:17339"/>
        <dbReference type="Rhea" id="RHEA-COMP:17340"/>
        <dbReference type="ChEBI" id="CHEBI:33019"/>
        <dbReference type="ChEBI" id="CHEBI:61560"/>
        <dbReference type="ChEBI" id="CHEBI:173112"/>
        <dbReference type="EC" id="2.7.7.7"/>
    </reaction>
</comment>
<evidence type="ECO:0000313" key="7">
    <source>
        <dbReference type="Proteomes" id="UP000482155"/>
    </source>
</evidence>
<dbReference type="PANTHER" id="PTHR30231:SF37">
    <property type="entry name" value="EXODEOXYRIBONUCLEASE 10"/>
    <property type="match status" value="1"/>
</dbReference>
<feature type="domain" description="GIY-YIG" evidence="5">
    <location>
        <begin position="201"/>
        <end position="279"/>
    </location>
</feature>
<dbReference type="InterPro" id="IPR012337">
    <property type="entry name" value="RNaseH-like_sf"/>
</dbReference>
<dbReference type="GO" id="GO:0005829">
    <property type="term" value="C:cytosol"/>
    <property type="evidence" value="ECO:0007669"/>
    <property type="project" value="TreeGrafter"/>
</dbReference>
<evidence type="ECO:0000256" key="2">
    <source>
        <dbReference type="ARBA" id="ARBA00025483"/>
    </source>
</evidence>
<dbReference type="Pfam" id="PF00929">
    <property type="entry name" value="RNase_T"/>
    <property type="match status" value="1"/>
</dbReference>
<dbReference type="InterPro" id="IPR047296">
    <property type="entry name" value="GIY-YIG_UvrC_Cho"/>
</dbReference>
<dbReference type="GO" id="GO:0003887">
    <property type="term" value="F:DNA-directed DNA polymerase activity"/>
    <property type="evidence" value="ECO:0007669"/>
    <property type="project" value="UniProtKB-EC"/>
</dbReference>
<dbReference type="GO" id="GO:0008408">
    <property type="term" value="F:3'-5' exonuclease activity"/>
    <property type="evidence" value="ECO:0007669"/>
    <property type="project" value="TreeGrafter"/>
</dbReference>
<evidence type="ECO:0000256" key="1">
    <source>
        <dbReference type="ARBA" id="ARBA00012417"/>
    </source>
</evidence>
<dbReference type="SMART" id="SM00479">
    <property type="entry name" value="EXOIII"/>
    <property type="match status" value="1"/>
</dbReference>
<dbReference type="NCBIfam" id="TIGR00573">
    <property type="entry name" value="dnaq"/>
    <property type="match status" value="1"/>
</dbReference>
<dbReference type="Gene3D" id="3.40.1440.10">
    <property type="entry name" value="GIY-YIG endonuclease"/>
    <property type="match status" value="1"/>
</dbReference>
<dbReference type="InterPro" id="IPR013520">
    <property type="entry name" value="Ribonucl_H"/>
</dbReference>
<dbReference type="SMART" id="SM00465">
    <property type="entry name" value="GIYc"/>
    <property type="match status" value="1"/>
</dbReference>
<dbReference type="PANTHER" id="PTHR30231">
    <property type="entry name" value="DNA POLYMERASE III SUBUNIT EPSILON"/>
    <property type="match status" value="1"/>
</dbReference>
<dbReference type="PROSITE" id="PS50164">
    <property type="entry name" value="GIY_YIG"/>
    <property type="match status" value="1"/>
</dbReference>
<dbReference type="InterPro" id="IPR035901">
    <property type="entry name" value="GIY-YIG_endonuc_sf"/>
</dbReference>
<dbReference type="SUPFAM" id="SSF53098">
    <property type="entry name" value="Ribonuclease H-like"/>
    <property type="match status" value="1"/>
</dbReference>
<dbReference type="CDD" id="cd10434">
    <property type="entry name" value="GIY-YIG_UvrC_Cho"/>
    <property type="match status" value="1"/>
</dbReference>
<keyword evidence="7" id="KW-1185">Reference proteome</keyword>
<evidence type="ECO:0000259" key="5">
    <source>
        <dbReference type="PROSITE" id="PS50164"/>
    </source>
</evidence>
<dbReference type="RefSeq" id="WP_163961301.1">
    <property type="nucleotide sequence ID" value="NZ_JAAIVB010000014.1"/>
</dbReference>
<reference evidence="6 7" key="1">
    <citation type="submission" date="2020-02" db="EMBL/GenBank/DDBJ databases">
        <authorList>
            <person name="Kim M.K."/>
        </authorList>
    </citation>
    <scope>NUCLEOTIDE SEQUENCE [LARGE SCALE GENOMIC DNA]</scope>
    <source>
        <strain evidence="6 7">17J57-3</strain>
    </source>
</reference>
<evidence type="ECO:0000313" key="6">
    <source>
        <dbReference type="EMBL" id="NEX60757.1"/>
    </source>
</evidence>
<dbReference type="GO" id="GO:0003677">
    <property type="term" value="F:DNA binding"/>
    <property type="evidence" value="ECO:0007669"/>
    <property type="project" value="InterPro"/>
</dbReference>
<comment type="subunit">
    <text evidence="3">DNA polymerase III contains a core (composed of alpha, epsilon and theta chains) that associates with a tau subunit. This core dimerizes to form the POLIII' complex. PolIII' associates with the gamma complex (composed of gamma, delta, delta', psi and chi chains) and with the beta chain to form the complete DNA polymerase III complex.</text>
</comment>
<evidence type="ECO:0000256" key="4">
    <source>
        <dbReference type="ARBA" id="ARBA00049244"/>
    </source>
</evidence>
<dbReference type="Gene3D" id="3.30.420.10">
    <property type="entry name" value="Ribonuclease H-like superfamily/Ribonuclease H"/>
    <property type="match status" value="1"/>
</dbReference>
<evidence type="ECO:0000256" key="3">
    <source>
        <dbReference type="ARBA" id="ARBA00026073"/>
    </source>
</evidence>
<sequence length="432" mass="47839">MHHRSGKLLFIDLETTGPDPAIDLITEIGIVEVGASGVERWSSLVNPGVPIPPFIQELTGIDDAMVAGAPAFDEVAAELRQRIEGGLFIAHNARFDYGFLRQAYKRLGMTLRVDVLCTVKLSRKLFPSEIRHGLDALVERHGLLVEARHRALADADLLWQFWRKLEDAVAPEALDAAIARQLERRGLETALDPDVIEDLPDRPGIYLFRDQQGAPLYVGRASQLRARVFAHFHGDKFTQRDMQLARQAHRLDWCETAGDIGARLLEARLLRRLRPVHNAAPPNRRVAYAWRIDGADARGRPELALVSSREVDFSAAQGPLYGPFNTVGKAEMAMASLRNQSRAAMESLRIQAWPHDGPVGMVETGAQGTREDVLVIDRWRYLGALGQASEWQELLGDAEDDIVFDSDAYKLITGALAAGKLRVVPLPAPARA</sequence>
<dbReference type="EC" id="2.7.7.7" evidence="1"/>
<organism evidence="6 7">
    <name type="scientific">Noviherbaspirillum galbum</name>
    <dbReference type="NCBI Taxonomy" id="2709383"/>
    <lineage>
        <taxon>Bacteria</taxon>
        <taxon>Pseudomonadati</taxon>
        <taxon>Pseudomonadota</taxon>
        <taxon>Betaproteobacteria</taxon>
        <taxon>Burkholderiales</taxon>
        <taxon>Oxalobacteraceae</taxon>
        <taxon>Noviherbaspirillum</taxon>
    </lineage>
</organism>
<protein>
    <recommendedName>
        <fullName evidence="1">DNA-directed DNA polymerase</fullName>
        <ecNumber evidence="1">2.7.7.7</ecNumber>
    </recommendedName>
</protein>
<dbReference type="InterPro" id="IPR006054">
    <property type="entry name" value="DnaQ"/>
</dbReference>
<dbReference type="GO" id="GO:0006289">
    <property type="term" value="P:nucleotide-excision repair"/>
    <property type="evidence" value="ECO:0007669"/>
    <property type="project" value="InterPro"/>
</dbReference>
<accession>A0A6B3SIW1</accession>
<comment type="function">
    <text evidence="2">DNA polymerase III is a complex, multichain enzyme responsible for most of the replicative synthesis in bacteria. The epsilon subunit contain the editing function and is a proofreading 3'-5' exonuclease.</text>
</comment>
<dbReference type="EMBL" id="JAAIVB010000014">
    <property type="protein sequence ID" value="NEX60757.1"/>
    <property type="molecule type" value="Genomic_DNA"/>
</dbReference>
<dbReference type="InterPro" id="IPR036397">
    <property type="entry name" value="RNaseH_sf"/>
</dbReference>
<gene>
    <name evidence="6" type="ORF">G3574_06680</name>
</gene>
<name>A0A6B3SIW1_9BURK</name>
<comment type="caution">
    <text evidence="6">The sequence shown here is derived from an EMBL/GenBank/DDBJ whole genome shotgun (WGS) entry which is preliminary data.</text>
</comment>
<dbReference type="FunFam" id="3.30.420.10:FF:000045">
    <property type="entry name" value="3'-5' exonuclease DinG"/>
    <property type="match status" value="1"/>
</dbReference>
<dbReference type="AlphaFoldDB" id="A0A6B3SIW1"/>
<dbReference type="SUPFAM" id="SSF82771">
    <property type="entry name" value="GIY-YIG endonuclease"/>
    <property type="match status" value="1"/>
</dbReference>
<dbReference type="CDD" id="cd06127">
    <property type="entry name" value="DEDDh"/>
    <property type="match status" value="1"/>
</dbReference>
<dbReference type="Proteomes" id="UP000482155">
    <property type="component" value="Unassembled WGS sequence"/>
</dbReference>
<dbReference type="InterPro" id="IPR000305">
    <property type="entry name" value="GIY-YIG_endonuc"/>
</dbReference>
<dbReference type="GO" id="GO:0045004">
    <property type="term" value="P:DNA replication proofreading"/>
    <property type="evidence" value="ECO:0007669"/>
    <property type="project" value="TreeGrafter"/>
</dbReference>
<proteinExistence type="predicted"/>